<dbReference type="Proteomes" id="UP000596742">
    <property type="component" value="Unassembled WGS sequence"/>
</dbReference>
<organism evidence="4 5">
    <name type="scientific">Mytilus galloprovincialis</name>
    <name type="common">Mediterranean mussel</name>
    <dbReference type="NCBI Taxonomy" id="29158"/>
    <lineage>
        <taxon>Eukaryota</taxon>
        <taxon>Metazoa</taxon>
        <taxon>Spiralia</taxon>
        <taxon>Lophotrochozoa</taxon>
        <taxon>Mollusca</taxon>
        <taxon>Bivalvia</taxon>
        <taxon>Autobranchia</taxon>
        <taxon>Pteriomorphia</taxon>
        <taxon>Mytilida</taxon>
        <taxon>Mytiloidea</taxon>
        <taxon>Mytilidae</taxon>
        <taxon>Mytilinae</taxon>
        <taxon>Mytilus</taxon>
    </lineage>
</organism>
<reference evidence="4" key="1">
    <citation type="submission" date="2018-11" db="EMBL/GenBank/DDBJ databases">
        <authorList>
            <person name="Alioto T."/>
            <person name="Alioto T."/>
        </authorList>
    </citation>
    <scope>NUCLEOTIDE SEQUENCE</scope>
</reference>
<evidence type="ECO:0000256" key="1">
    <source>
        <dbReference type="ARBA" id="ARBA00010790"/>
    </source>
</evidence>
<dbReference type="OrthoDB" id="269227at2759"/>
<keyword evidence="5" id="KW-1185">Reference proteome</keyword>
<dbReference type="InterPro" id="IPR012132">
    <property type="entry name" value="GMC_OxRdtase"/>
</dbReference>
<evidence type="ECO:0000313" key="4">
    <source>
        <dbReference type="EMBL" id="VDI43785.1"/>
    </source>
</evidence>
<evidence type="ECO:0000259" key="3">
    <source>
        <dbReference type="Pfam" id="PF05199"/>
    </source>
</evidence>
<dbReference type="AlphaFoldDB" id="A0A8B6F5G5"/>
<gene>
    <name evidence="4" type="ORF">MGAL_10B085442</name>
</gene>
<proteinExistence type="inferred from homology"/>
<sequence length="176" mass="20160">MRSVTSNTAWKSGSIDTDTRTDESMARSRSKRTLWVASIRPRDSCLPIKLPLKHLPLVRLTQELERTKARQSLGVKPVKKDVKGHCDEILYNTDDYWRCMIRHFALSLHLYTTPCRMGSRWDQTAVVDNKLRVKGIRRLRVVIASIMRNVPSGNTNAPTIMIAEKAADMIKQSRNI</sequence>
<feature type="region of interest" description="Disordered" evidence="2">
    <location>
        <begin position="1"/>
        <end position="25"/>
    </location>
</feature>
<dbReference type="PANTHER" id="PTHR11552">
    <property type="entry name" value="GLUCOSE-METHANOL-CHOLINE GMC OXIDOREDUCTASE"/>
    <property type="match status" value="1"/>
</dbReference>
<dbReference type="EMBL" id="UYJE01006193">
    <property type="protein sequence ID" value="VDI43785.1"/>
    <property type="molecule type" value="Genomic_DNA"/>
</dbReference>
<dbReference type="InterPro" id="IPR036188">
    <property type="entry name" value="FAD/NAD-bd_sf"/>
</dbReference>
<accession>A0A8B6F5G5</accession>
<dbReference type="GO" id="GO:0050660">
    <property type="term" value="F:flavin adenine dinucleotide binding"/>
    <property type="evidence" value="ECO:0007669"/>
    <property type="project" value="InterPro"/>
</dbReference>
<dbReference type="PANTHER" id="PTHR11552:SF147">
    <property type="entry name" value="CHOLINE DEHYDROGENASE, MITOCHONDRIAL"/>
    <property type="match status" value="1"/>
</dbReference>
<dbReference type="InterPro" id="IPR007867">
    <property type="entry name" value="GMC_OxRtase_C"/>
</dbReference>
<protein>
    <recommendedName>
        <fullName evidence="3">Glucose-methanol-choline oxidoreductase C-terminal domain-containing protein</fullName>
    </recommendedName>
</protein>
<name>A0A8B6F5G5_MYTGA</name>
<dbReference type="SUPFAM" id="SSF51905">
    <property type="entry name" value="FAD/NAD(P)-binding domain"/>
    <property type="match status" value="1"/>
</dbReference>
<dbReference type="Pfam" id="PF05199">
    <property type="entry name" value="GMC_oxred_C"/>
    <property type="match status" value="1"/>
</dbReference>
<evidence type="ECO:0000256" key="2">
    <source>
        <dbReference type="SAM" id="MobiDB-lite"/>
    </source>
</evidence>
<dbReference type="Gene3D" id="3.30.410.10">
    <property type="entry name" value="Cholesterol Oxidase, domain 2"/>
    <property type="match status" value="1"/>
</dbReference>
<dbReference type="Gene3D" id="3.50.50.60">
    <property type="entry name" value="FAD/NAD(P)-binding domain"/>
    <property type="match status" value="1"/>
</dbReference>
<evidence type="ECO:0000313" key="5">
    <source>
        <dbReference type="Proteomes" id="UP000596742"/>
    </source>
</evidence>
<comment type="similarity">
    <text evidence="1">Belongs to the GMC oxidoreductase family.</text>
</comment>
<dbReference type="GO" id="GO:0016614">
    <property type="term" value="F:oxidoreductase activity, acting on CH-OH group of donors"/>
    <property type="evidence" value="ECO:0007669"/>
    <property type="project" value="InterPro"/>
</dbReference>
<feature type="compositionally biased region" description="Polar residues" evidence="2">
    <location>
        <begin position="1"/>
        <end position="16"/>
    </location>
</feature>
<comment type="caution">
    <text evidence="4">The sequence shown here is derived from an EMBL/GenBank/DDBJ whole genome shotgun (WGS) entry which is preliminary data.</text>
</comment>
<feature type="domain" description="Glucose-methanol-choline oxidoreductase C-terminal" evidence="3">
    <location>
        <begin position="73"/>
        <end position="163"/>
    </location>
</feature>